<evidence type="ECO:0000313" key="2">
    <source>
        <dbReference type="EMBL" id="VFJ62364.1"/>
    </source>
</evidence>
<protein>
    <submittedName>
        <fullName evidence="2">Uncharacterized protein</fullName>
    </submittedName>
</protein>
<proteinExistence type="predicted"/>
<dbReference type="EMBL" id="CAADEW010000089">
    <property type="protein sequence ID" value="VFJ59201.1"/>
    <property type="molecule type" value="Genomic_DNA"/>
</dbReference>
<accession>A0A450T6K4</accession>
<organism evidence="2">
    <name type="scientific">Candidatus Kentrum sp. FW</name>
    <dbReference type="NCBI Taxonomy" id="2126338"/>
    <lineage>
        <taxon>Bacteria</taxon>
        <taxon>Pseudomonadati</taxon>
        <taxon>Pseudomonadota</taxon>
        <taxon>Gammaproteobacteria</taxon>
        <taxon>Candidatus Kentrum</taxon>
    </lineage>
</organism>
<gene>
    <name evidence="1" type="ORF">BECKFW1821A_GA0114235_10894</name>
    <name evidence="2" type="ORF">BECKFW1821B_GA0114236_10737</name>
</gene>
<dbReference type="EMBL" id="CAADFD010000073">
    <property type="protein sequence ID" value="VFJ62364.1"/>
    <property type="molecule type" value="Genomic_DNA"/>
</dbReference>
<evidence type="ECO:0000313" key="1">
    <source>
        <dbReference type="EMBL" id="VFJ59201.1"/>
    </source>
</evidence>
<name>A0A450T6K4_9GAMM</name>
<dbReference type="AlphaFoldDB" id="A0A450T6K4"/>
<reference evidence="2" key="1">
    <citation type="submission" date="2019-02" db="EMBL/GenBank/DDBJ databases">
        <authorList>
            <person name="Gruber-Vodicka R. H."/>
            <person name="Seah K. B. B."/>
        </authorList>
    </citation>
    <scope>NUCLEOTIDE SEQUENCE</scope>
    <source>
        <strain evidence="2">BECK_BZ106</strain>
        <strain evidence="1">BECK_BZ15</strain>
    </source>
</reference>
<sequence length="78" mass="8459">MTLTLHGPVAKLVQTQTVAWNYSSPENLIHEALGVLMKQKIDAGIARGLADAKAGRCRELTDDNLEKIAESIVSQSLQ</sequence>